<evidence type="ECO:0000313" key="1">
    <source>
        <dbReference type="EnsemblMetazoa" id="PPA39238.1"/>
    </source>
</evidence>
<sequence>MSSIIDWLSQYRYFNYTVNTDLEDFLTSYHRVIAFISIAANILHFYLIVEAKTFYTRGYRFSLLLLQVWFIALNIHLSLLSIPFPLYPLFGAYSRGLFGTHLNISFHYQMVILIFIVDECIASLLMTALFRQQSLLLGGRFKLNNIQLVLLIIALHISLAVNAFIFAFIELDLKDQHFLLSTRYPGLAWISSHGFVWAAYAWNAGSFYFILSIFFQCVFIGSFAILVVRYTIMTVRRQRKIIAKRKDVRLTMKVRRIDTLVISQACCPSIQFTRIYHMITAILFMLLPLLTIGISLFGYLPYYISWSAIAAMASHSFVNSCVIVLLNPKYMELLREKVLSLIENRPQRWEYNQRVFSFQVQRRNGNSNRTITSVIPILVLTPVE</sequence>
<reference evidence="1" key="2">
    <citation type="submission" date="2022-06" db="UniProtKB">
        <authorList>
            <consortium name="EnsemblMetazoa"/>
        </authorList>
    </citation>
    <scope>IDENTIFICATION</scope>
    <source>
        <strain evidence="1">PS312</strain>
    </source>
</reference>
<name>A0A2A6BDU0_PRIPA</name>
<dbReference type="InterPro" id="IPR019429">
    <property type="entry name" value="7TM_GPCR_serpentine_rcpt_Sri"/>
</dbReference>
<organism evidence="1 2">
    <name type="scientific">Pristionchus pacificus</name>
    <name type="common">Parasitic nematode worm</name>
    <dbReference type="NCBI Taxonomy" id="54126"/>
    <lineage>
        <taxon>Eukaryota</taxon>
        <taxon>Metazoa</taxon>
        <taxon>Ecdysozoa</taxon>
        <taxon>Nematoda</taxon>
        <taxon>Chromadorea</taxon>
        <taxon>Rhabditida</taxon>
        <taxon>Rhabditina</taxon>
        <taxon>Diplogasteromorpha</taxon>
        <taxon>Diplogasteroidea</taxon>
        <taxon>Neodiplogasteridae</taxon>
        <taxon>Pristionchus</taxon>
    </lineage>
</organism>
<evidence type="ECO:0000313" key="2">
    <source>
        <dbReference type="Proteomes" id="UP000005239"/>
    </source>
</evidence>
<keyword evidence="2" id="KW-1185">Reference proteome</keyword>
<dbReference type="Proteomes" id="UP000005239">
    <property type="component" value="Unassembled WGS sequence"/>
</dbReference>
<dbReference type="EnsemblMetazoa" id="PPA39238.1">
    <property type="protein sequence ID" value="PPA39238.1"/>
    <property type="gene ID" value="WBGene00277607"/>
</dbReference>
<dbReference type="AlphaFoldDB" id="A0A2A6BDU0"/>
<accession>A0A2A6BDU0</accession>
<accession>A0A8R1URV3</accession>
<reference evidence="2" key="1">
    <citation type="journal article" date="2008" name="Nat. Genet.">
        <title>The Pristionchus pacificus genome provides a unique perspective on nematode lifestyle and parasitism.</title>
        <authorList>
            <person name="Dieterich C."/>
            <person name="Clifton S.W."/>
            <person name="Schuster L.N."/>
            <person name="Chinwalla A."/>
            <person name="Delehaunty K."/>
            <person name="Dinkelacker I."/>
            <person name="Fulton L."/>
            <person name="Fulton R."/>
            <person name="Godfrey J."/>
            <person name="Minx P."/>
            <person name="Mitreva M."/>
            <person name="Roeseler W."/>
            <person name="Tian H."/>
            <person name="Witte H."/>
            <person name="Yang S.P."/>
            <person name="Wilson R.K."/>
            <person name="Sommer R.J."/>
        </authorList>
    </citation>
    <scope>NUCLEOTIDE SEQUENCE [LARGE SCALE GENOMIC DNA]</scope>
    <source>
        <strain evidence="2">PS312</strain>
    </source>
</reference>
<proteinExistence type="predicted"/>
<dbReference type="Pfam" id="PF10327">
    <property type="entry name" value="7TM_GPCR_Sri"/>
    <property type="match status" value="1"/>
</dbReference>
<dbReference type="PANTHER" id="PTHR45830:SF15">
    <property type="entry name" value="SERPENTINE RECEPTOR, CLASS I"/>
    <property type="match status" value="1"/>
</dbReference>
<protein>
    <submittedName>
        <fullName evidence="1">Sri-14</fullName>
    </submittedName>
</protein>
<gene>
    <name evidence="1" type="primary">WBGene00277607</name>
</gene>
<dbReference type="PANTHER" id="PTHR45830">
    <property type="entry name" value="SERPENTINE RECEPTOR, CLASS I"/>
    <property type="match status" value="1"/>
</dbReference>